<feature type="compositionally biased region" description="Basic and acidic residues" evidence="1">
    <location>
        <begin position="31"/>
        <end position="46"/>
    </location>
</feature>
<keyword evidence="3" id="KW-1185">Reference proteome</keyword>
<dbReference type="Proteomes" id="UP000054011">
    <property type="component" value="Unassembled WGS sequence"/>
</dbReference>
<proteinExistence type="predicted"/>
<comment type="caution">
    <text evidence="2">The sequence shown here is derived from an EMBL/GenBank/DDBJ whole genome shotgun (WGS) entry which is preliminary data.</text>
</comment>
<gene>
    <name evidence="2" type="ORF">ATE80_22250</name>
</gene>
<accession>A0A100Y2W6</accession>
<evidence type="ECO:0000313" key="2">
    <source>
        <dbReference type="EMBL" id="KUH36704.1"/>
    </source>
</evidence>
<feature type="region of interest" description="Disordered" evidence="1">
    <location>
        <begin position="31"/>
        <end position="53"/>
    </location>
</feature>
<sequence length="178" mass="19008">MAQPDRRSAQHQPAVSVPVAGLHAGTFHRDQHESGAHRGEGEHADAQRPWAPRTPCHGASGLLRAEVEADILALSCAAGVPLRWFSVTRPSRMATLITIHTAWSCRTTAVSAAESGRTAAGQVTAQEQRLPVLQKSVSRIKPRTVSPPRHFDDPVLGCRSDADLDGDSEHGGLAQPGR</sequence>
<feature type="region of interest" description="Disordered" evidence="1">
    <location>
        <begin position="138"/>
        <end position="178"/>
    </location>
</feature>
<reference evidence="2 3" key="1">
    <citation type="submission" date="2015-11" db="EMBL/GenBank/DDBJ databases">
        <title>Genome-wide analysis reveals the secondary metabolome in Streptomyces kanasensis ZX01.</title>
        <authorList>
            <person name="Zhang G."/>
            <person name="Han L."/>
            <person name="Feng J."/>
            <person name="Zhang X."/>
        </authorList>
    </citation>
    <scope>NUCLEOTIDE SEQUENCE [LARGE SCALE GENOMIC DNA]</scope>
    <source>
        <strain evidence="2 3">ZX01</strain>
    </source>
</reference>
<dbReference type="AlphaFoldDB" id="A0A100Y2W6"/>
<organism evidence="2 3">
    <name type="scientific">Streptomyces kanasensis</name>
    <dbReference type="NCBI Taxonomy" id="936756"/>
    <lineage>
        <taxon>Bacteria</taxon>
        <taxon>Bacillati</taxon>
        <taxon>Actinomycetota</taxon>
        <taxon>Actinomycetes</taxon>
        <taxon>Kitasatosporales</taxon>
        <taxon>Streptomycetaceae</taxon>
        <taxon>Streptomyces</taxon>
    </lineage>
</organism>
<evidence type="ECO:0000256" key="1">
    <source>
        <dbReference type="SAM" id="MobiDB-lite"/>
    </source>
</evidence>
<protein>
    <submittedName>
        <fullName evidence="2">Uncharacterized protein</fullName>
    </submittedName>
</protein>
<evidence type="ECO:0000313" key="3">
    <source>
        <dbReference type="Proteomes" id="UP000054011"/>
    </source>
</evidence>
<dbReference type="EMBL" id="LNSV01000067">
    <property type="protein sequence ID" value="KUH36704.1"/>
    <property type="molecule type" value="Genomic_DNA"/>
</dbReference>
<name>A0A100Y2W6_9ACTN</name>